<name>A0A956NFQ6_UNCEI</name>
<gene>
    <name evidence="2" type="ORF">KDA27_14785</name>
</gene>
<dbReference type="InterPro" id="IPR014922">
    <property type="entry name" value="YdhG-like"/>
</dbReference>
<reference evidence="2" key="2">
    <citation type="journal article" date="2021" name="Microbiome">
        <title>Successional dynamics and alternative stable states in a saline activated sludge microbial community over 9 years.</title>
        <authorList>
            <person name="Wang Y."/>
            <person name="Ye J."/>
            <person name="Ju F."/>
            <person name="Liu L."/>
            <person name="Boyd J.A."/>
            <person name="Deng Y."/>
            <person name="Parks D.H."/>
            <person name="Jiang X."/>
            <person name="Yin X."/>
            <person name="Woodcroft B.J."/>
            <person name="Tyson G.W."/>
            <person name="Hugenholtz P."/>
            <person name="Polz M.F."/>
            <person name="Zhang T."/>
        </authorList>
    </citation>
    <scope>NUCLEOTIDE SEQUENCE</scope>
    <source>
        <strain evidence="2">HKST-UBA02</strain>
    </source>
</reference>
<proteinExistence type="predicted"/>
<dbReference type="SUPFAM" id="SSF159888">
    <property type="entry name" value="YdhG-like"/>
    <property type="match status" value="1"/>
</dbReference>
<evidence type="ECO:0000259" key="1">
    <source>
        <dbReference type="Pfam" id="PF08818"/>
    </source>
</evidence>
<dbReference type="AlphaFoldDB" id="A0A956NFQ6"/>
<accession>A0A956NFQ6</accession>
<dbReference type="EMBL" id="JAGQHS010000080">
    <property type="protein sequence ID" value="MCA9757068.1"/>
    <property type="molecule type" value="Genomic_DNA"/>
</dbReference>
<dbReference type="Pfam" id="PF08818">
    <property type="entry name" value="DUF1801"/>
    <property type="match status" value="1"/>
</dbReference>
<protein>
    <submittedName>
        <fullName evidence="2">DUF1801 domain-containing protein</fullName>
    </submittedName>
</protein>
<comment type="caution">
    <text evidence="2">The sequence shown here is derived from an EMBL/GenBank/DDBJ whole genome shotgun (WGS) entry which is preliminary data.</text>
</comment>
<reference evidence="2" key="1">
    <citation type="submission" date="2020-04" db="EMBL/GenBank/DDBJ databases">
        <authorList>
            <person name="Zhang T."/>
        </authorList>
    </citation>
    <scope>NUCLEOTIDE SEQUENCE</scope>
    <source>
        <strain evidence="2">HKST-UBA02</strain>
    </source>
</reference>
<evidence type="ECO:0000313" key="3">
    <source>
        <dbReference type="Proteomes" id="UP000739538"/>
    </source>
</evidence>
<dbReference type="Proteomes" id="UP000739538">
    <property type="component" value="Unassembled WGS sequence"/>
</dbReference>
<sequence>MKTPFQSPAVSEKFTSYPPAARRSLLELRELVFETARSLPEVGEIEETLKWGEPAYLTRNGAGSTIRMDWKPKSPDQCALYFHCRTGLVERFRDSFSGVLSFEKNRAIVFPIGSDVPKGVLRECIAASLTYHLGKRRNA</sequence>
<organism evidence="2 3">
    <name type="scientific">Eiseniibacteriota bacterium</name>
    <dbReference type="NCBI Taxonomy" id="2212470"/>
    <lineage>
        <taxon>Bacteria</taxon>
        <taxon>Candidatus Eiseniibacteriota</taxon>
    </lineage>
</organism>
<feature type="domain" description="YdhG-like" evidence="1">
    <location>
        <begin position="22"/>
        <end position="128"/>
    </location>
</feature>
<evidence type="ECO:0000313" key="2">
    <source>
        <dbReference type="EMBL" id="MCA9757068.1"/>
    </source>
</evidence>